<feature type="compositionally biased region" description="Polar residues" evidence="2">
    <location>
        <begin position="267"/>
        <end position="278"/>
    </location>
</feature>
<feature type="signal peptide" evidence="3">
    <location>
        <begin position="1"/>
        <end position="23"/>
    </location>
</feature>
<dbReference type="GeneID" id="100889636"/>
<proteinExistence type="predicted"/>
<keyword evidence="3" id="KW-0732">Signal</keyword>
<keyword evidence="5" id="KW-1185">Reference proteome</keyword>
<evidence type="ECO:0000256" key="2">
    <source>
        <dbReference type="SAM" id="MobiDB-lite"/>
    </source>
</evidence>
<feature type="chain" id="PRO_5036206913" evidence="3">
    <location>
        <begin position="24"/>
        <end position="357"/>
    </location>
</feature>
<reference evidence="5" key="1">
    <citation type="submission" date="2015-02" db="EMBL/GenBank/DDBJ databases">
        <title>Genome sequencing for Strongylocentrotus purpuratus.</title>
        <authorList>
            <person name="Murali S."/>
            <person name="Liu Y."/>
            <person name="Vee V."/>
            <person name="English A."/>
            <person name="Wang M."/>
            <person name="Skinner E."/>
            <person name="Han Y."/>
            <person name="Muzny D.M."/>
            <person name="Worley K.C."/>
            <person name="Gibbs R.A."/>
        </authorList>
    </citation>
    <scope>NUCLEOTIDE SEQUENCE</scope>
</reference>
<dbReference type="EnsemblMetazoa" id="XM_003723556">
    <property type="protein sequence ID" value="XP_003723604"/>
    <property type="gene ID" value="LOC100889636"/>
</dbReference>
<evidence type="ECO:0000256" key="3">
    <source>
        <dbReference type="SAM" id="SignalP"/>
    </source>
</evidence>
<evidence type="ECO:0000313" key="5">
    <source>
        <dbReference type="Proteomes" id="UP000007110"/>
    </source>
</evidence>
<dbReference type="RefSeq" id="XP_003723603.2">
    <property type="nucleotide sequence ID" value="XM_003723555.3"/>
</dbReference>
<dbReference type="RefSeq" id="XP_003723604.1">
    <property type="nucleotide sequence ID" value="XM_003723556.3"/>
</dbReference>
<sequence>MHCQMRITLFCFLYVISITTSSSLPKSAHPSANRKHMDLTVRSVKEAEMETKSLTKIDSGAIADFPSIDEEYSNSIIDDGPIYTCEEIFQMTDFNEDGRVTEAEYRLANPNMTDMEVSIVFQRYDPDCDGNIYIENLCGDVVDETGIDIGMGVAGQLPDPMEVNCRTLSMQICDKESFLVVWEQIEAEETADNTLCKALQTHIECVSRENEYCDLDDYVADVKQTVASFIRSGICPGIHVNEETVSGIPSSGVRLVRSAKNGHRSRSSNSLRNTDVDPTTLLRSSHTCLRSTMEPCNTNFISSLRSGNIDPCETLIEYRRCSRKSTRRCQDRTNAMRIRDGIKSITRAHRRAKLCVQ</sequence>
<dbReference type="SUPFAM" id="SSF47473">
    <property type="entry name" value="EF-hand"/>
    <property type="match status" value="1"/>
</dbReference>
<dbReference type="Gene3D" id="1.10.238.10">
    <property type="entry name" value="EF-hand"/>
    <property type="match status" value="1"/>
</dbReference>
<reference evidence="4" key="2">
    <citation type="submission" date="2021-01" db="UniProtKB">
        <authorList>
            <consortium name="EnsemblMetazoa"/>
        </authorList>
    </citation>
    <scope>IDENTIFICATION</scope>
</reference>
<feature type="region of interest" description="Disordered" evidence="2">
    <location>
        <begin position="259"/>
        <end position="278"/>
    </location>
</feature>
<dbReference type="AlphaFoldDB" id="A0A7M7GED1"/>
<dbReference type="InterPro" id="IPR011992">
    <property type="entry name" value="EF-hand-dom_pair"/>
</dbReference>
<dbReference type="EnsemblMetazoa" id="XM_003723555">
    <property type="protein sequence ID" value="XP_003723603"/>
    <property type="gene ID" value="LOC100889636"/>
</dbReference>
<keyword evidence="1" id="KW-0106">Calcium</keyword>
<dbReference type="Proteomes" id="UP000007110">
    <property type="component" value="Unassembled WGS sequence"/>
</dbReference>
<name>A0A7M7GED1_STRPU</name>
<accession>A0A7M7GED1</accession>
<dbReference type="InterPro" id="IPR018247">
    <property type="entry name" value="EF_Hand_1_Ca_BS"/>
</dbReference>
<evidence type="ECO:0000256" key="1">
    <source>
        <dbReference type="ARBA" id="ARBA00022837"/>
    </source>
</evidence>
<dbReference type="PROSITE" id="PS00018">
    <property type="entry name" value="EF_HAND_1"/>
    <property type="match status" value="1"/>
</dbReference>
<dbReference type="OrthoDB" id="427950at2759"/>
<protein>
    <submittedName>
        <fullName evidence="4">Uncharacterized protein</fullName>
    </submittedName>
</protein>
<evidence type="ECO:0000313" key="4">
    <source>
        <dbReference type="EnsemblMetazoa" id="XP_003723604"/>
    </source>
</evidence>
<dbReference type="OMA" id="QGDAMCH"/>
<dbReference type="KEGG" id="spu:100889636"/>
<dbReference type="InParanoid" id="A0A7M7GED1"/>
<organism evidence="4 5">
    <name type="scientific">Strongylocentrotus purpuratus</name>
    <name type="common">Purple sea urchin</name>
    <dbReference type="NCBI Taxonomy" id="7668"/>
    <lineage>
        <taxon>Eukaryota</taxon>
        <taxon>Metazoa</taxon>
        <taxon>Echinodermata</taxon>
        <taxon>Eleutherozoa</taxon>
        <taxon>Echinozoa</taxon>
        <taxon>Echinoidea</taxon>
        <taxon>Euechinoidea</taxon>
        <taxon>Echinacea</taxon>
        <taxon>Camarodonta</taxon>
        <taxon>Echinidea</taxon>
        <taxon>Strongylocentrotidae</taxon>
        <taxon>Strongylocentrotus</taxon>
    </lineage>
</organism>